<organism evidence="17">
    <name type="scientific">Dissulfuribacter thermophilus</name>
    <dbReference type="NCBI Taxonomy" id="1156395"/>
    <lineage>
        <taxon>Bacteria</taxon>
        <taxon>Pseudomonadati</taxon>
        <taxon>Thermodesulfobacteriota</taxon>
        <taxon>Dissulfuribacteria</taxon>
        <taxon>Dissulfuribacterales</taxon>
        <taxon>Dissulfuribacteraceae</taxon>
        <taxon>Dissulfuribacter</taxon>
    </lineage>
</organism>
<protein>
    <recommendedName>
        <fullName evidence="9 12">Valine--tRNA ligase</fullName>
        <ecNumber evidence="1 12">6.1.1.9</ecNumber>
    </recommendedName>
</protein>
<dbReference type="Pfam" id="PF10458">
    <property type="entry name" value="Val_tRNA-synt_C"/>
    <property type="match status" value="1"/>
</dbReference>
<dbReference type="FunFam" id="1.10.287.380:FF:000001">
    <property type="entry name" value="Valine--tRNA ligase"/>
    <property type="match status" value="1"/>
</dbReference>
<dbReference type="AlphaFoldDB" id="A0A7V2SYC6"/>
<evidence type="ECO:0000256" key="10">
    <source>
        <dbReference type="ARBA" id="ARBA00047552"/>
    </source>
</evidence>
<evidence type="ECO:0000256" key="1">
    <source>
        <dbReference type="ARBA" id="ARBA00013169"/>
    </source>
</evidence>
<keyword evidence="3 17" id="KW-0436">Ligase</keyword>
<dbReference type="InterPro" id="IPR033705">
    <property type="entry name" value="Anticodon_Ia_Val"/>
</dbReference>
<feature type="non-terminal residue" evidence="17">
    <location>
        <position position="1"/>
    </location>
</feature>
<dbReference type="Gene3D" id="1.10.730.10">
    <property type="entry name" value="Isoleucyl-tRNA Synthetase, Domain 1"/>
    <property type="match status" value="1"/>
</dbReference>
<dbReference type="SUPFAM" id="SSF47323">
    <property type="entry name" value="Anticodon-binding domain of a subclass of class I aminoacyl-tRNA synthetases"/>
    <property type="match status" value="1"/>
</dbReference>
<keyword evidence="8" id="KW-0030">Aminoacyl-tRNA synthetase</keyword>
<dbReference type="InterPro" id="IPR002303">
    <property type="entry name" value="Valyl-tRNA_ligase"/>
</dbReference>
<evidence type="ECO:0000256" key="12">
    <source>
        <dbReference type="NCBIfam" id="TIGR00422"/>
    </source>
</evidence>
<dbReference type="EC" id="6.1.1.9" evidence="1 12"/>
<dbReference type="PRINTS" id="PR00986">
    <property type="entry name" value="TRNASYNTHVAL"/>
</dbReference>
<dbReference type="GO" id="GO:0005524">
    <property type="term" value="F:ATP binding"/>
    <property type="evidence" value="ECO:0007669"/>
    <property type="project" value="UniProtKB-KW"/>
</dbReference>
<name>A0A7V2SYC6_9BACT</name>
<dbReference type="GO" id="GO:0004832">
    <property type="term" value="F:valine-tRNA ligase activity"/>
    <property type="evidence" value="ECO:0007669"/>
    <property type="project" value="UniProtKB-UniRule"/>
</dbReference>
<evidence type="ECO:0000256" key="2">
    <source>
        <dbReference type="ARBA" id="ARBA00022490"/>
    </source>
</evidence>
<dbReference type="PANTHER" id="PTHR11946">
    <property type="entry name" value="VALYL-TRNA SYNTHETASES"/>
    <property type="match status" value="1"/>
</dbReference>
<evidence type="ECO:0000256" key="6">
    <source>
        <dbReference type="ARBA" id="ARBA00022917"/>
    </source>
</evidence>
<dbReference type="InterPro" id="IPR013155">
    <property type="entry name" value="M/V/L/I-tRNA-synth_anticd-bd"/>
</dbReference>
<evidence type="ECO:0000259" key="13">
    <source>
        <dbReference type="Pfam" id="PF00133"/>
    </source>
</evidence>
<dbReference type="Pfam" id="PF13603">
    <property type="entry name" value="tRNA-synt_1_2"/>
    <property type="match status" value="1"/>
</dbReference>
<dbReference type="PANTHER" id="PTHR11946:SF93">
    <property type="entry name" value="VALINE--TRNA LIGASE, CHLOROPLASTIC_MITOCHONDRIAL 2"/>
    <property type="match status" value="1"/>
</dbReference>
<keyword evidence="5" id="KW-0067">ATP-binding</keyword>
<feature type="domain" description="Methionyl/Valyl/Leucyl/Isoleucyl-tRNA synthetase anticodon-binding" evidence="14">
    <location>
        <begin position="368"/>
        <end position="516"/>
    </location>
</feature>
<dbReference type="InterPro" id="IPR014729">
    <property type="entry name" value="Rossmann-like_a/b/a_fold"/>
</dbReference>
<dbReference type="GO" id="GO:0002161">
    <property type="term" value="F:aminoacyl-tRNA deacylase activity"/>
    <property type="evidence" value="ECO:0007669"/>
    <property type="project" value="InterPro"/>
</dbReference>
<dbReference type="SUPFAM" id="SSF50677">
    <property type="entry name" value="ValRS/IleRS/LeuRS editing domain"/>
    <property type="match status" value="1"/>
</dbReference>
<evidence type="ECO:0000259" key="16">
    <source>
        <dbReference type="Pfam" id="PF13603"/>
    </source>
</evidence>
<dbReference type="SUPFAM" id="SSF52374">
    <property type="entry name" value="Nucleotidylyl transferase"/>
    <property type="match status" value="1"/>
</dbReference>
<evidence type="ECO:0000256" key="5">
    <source>
        <dbReference type="ARBA" id="ARBA00022840"/>
    </source>
</evidence>
<dbReference type="CDD" id="cd07962">
    <property type="entry name" value="Anticodon_Ia_Val"/>
    <property type="match status" value="1"/>
</dbReference>
<evidence type="ECO:0000256" key="3">
    <source>
        <dbReference type="ARBA" id="ARBA00022598"/>
    </source>
</evidence>
<dbReference type="Pfam" id="PF00133">
    <property type="entry name" value="tRNA-synt_1"/>
    <property type="match status" value="1"/>
</dbReference>
<comment type="similarity">
    <text evidence="11">Belongs to the class-I aminoacyl-tRNA synthetase family. ValS type 1 subfamily.</text>
</comment>
<evidence type="ECO:0000256" key="11">
    <source>
        <dbReference type="ARBA" id="ARBA00060830"/>
    </source>
</evidence>
<sequence length="643" mass="73936">LVGKKLLLPLVNRVIPVVGDDHVDPEFGTGAVKVTPAHDFNDFEIAKRHGLESINIFDENASVNENGGKYAGLDRYEARKAVVSDLEREGLLERVEGHRHAVGHCYRCKTVVEPRLSKQWFVKIKPLAEPALEAVREGRTKLVPESWYRTYEEWMTNIRDWCISRQIWWGHQIPAWHCEECGELIVERQDPSSCPKCGSQKITREQDVLDTWFSSALWPFSTLGWPEETDDLKRFYPTSVLITSFDILFFWVARMMMMGIHFMGEVPFRFVYLHALVRDKEGKKMSKSKGNVIDPLEIMERYGTDAVRFTLAAFAAQGRDIKLSEERIEGYKHFINKIWNASRLILLNINDPDFEPMEVHPRDLNLPERWIVSRLMHTIQTVRSALDSFDFDVAARTLYGFFWHEFCDWFLEMAKPHMAAEDEGERKRALSVALYVLDNCLRLLHPIIPFVTEEIWHHLPARSQPYCMVAEYPKEDHALIDSDAERAMDVLTSVIGGIRNVRAELGIHPGARIEVLIHPNEDGVKEVISKGEIYIRQLARVSNVGFVADGKRPKGAATVILNGCELFVPLKGLLDVEEELKKLHKKKSGILKDLERSKKKLANENFLSKAPKEVVAKEREKVEQFMELLQKIEHHQKTLQGLG</sequence>
<keyword evidence="2" id="KW-0963">Cytoplasm</keyword>
<dbReference type="InterPro" id="IPR009008">
    <property type="entry name" value="Val/Leu/Ile-tRNA-synth_edit"/>
</dbReference>
<evidence type="ECO:0000256" key="7">
    <source>
        <dbReference type="ARBA" id="ARBA00023054"/>
    </source>
</evidence>
<dbReference type="Gene3D" id="1.10.287.380">
    <property type="entry name" value="Valyl-tRNA synthetase, C-terminal domain"/>
    <property type="match status" value="1"/>
</dbReference>
<dbReference type="InterPro" id="IPR002300">
    <property type="entry name" value="aa-tRNA-synth_Ia"/>
</dbReference>
<proteinExistence type="inferred from homology"/>
<dbReference type="GO" id="GO:0005829">
    <property type="term" value="C:cytosol"/>
    <property type="evidence" value="ECO:0007669"/>
    <property type="project" value="TreeGrafter"/>
</dbReference>
<evidence type="ECO:0000256" key="4">
    <source>
        <dbReference type="ARBA" id="ARBA00022741"/>
    </source>
</evidence>
<evidence type="ECO:0000259" key="15">
    <source>
        <dbReference type="Pfam" id="PF10458"/>
    </source>
</evidence>
<evidence type="ECO:0000313" key="17">
    <source>
        <dbReference type="EMBL" id="HFC46869.1"/>
    </source>
</evidence>
<dbReference type="InterPro" id="IPR025709">
    <property type="entry name" value="Leu_tRNA-synth_edit"/>
</dbReference>
<dbReference type="InterPro" id="IPR009080">
    <property type="entry name" value="tRNAsynth_Ia_anticodon-bd"/>
</dbReference>
<dbReference type="InterPro" id="IPR019499">
    <property type="entry name" value="Val-tRNA_synth_tRNA-bd"/>
</dbReference>
<evidence type="ECO:0000259" key="14">
    <source>
        <dbReference type="Pfam" id="PF08264"/>
    </source>
</evidence>
<accession>A0A7V2SYC6</accession>
<keyword evidence="7" id="KW-0175">Coiled coil</keyword>
<dbReference type="EMBL" id="DRND01000258">
    <property type="protein sequence ID" value="HFC46869.1"/>
    <property type="molecule type" value="Genomic_DNA"/>
</dbReference>
<dbReference type="Pfam" id="PF08264">
    <property type="entry name" value="Anticodon_1"/>
    <property type="match status" value="1"/>
</dbReference>
<dbReference type="Proteomes" id="UP000885797">
    <property type="component" value="Unassembled WGS sequence"/>
</dbReference>
<evidence type="ECO:0000256" key="9">
    <source>
        <dbReference type="ARBA" id="ARBA00024407"/>
    </source>
</evidence>
<feature type="domain" description="Valyl-tRNA synthetase tRNA-binding arm" evidence="15">
    <location>
        <begin position="575"/>
        <end position="635"/>
    </location>
</feature>
<dbReference type="NCBIfam" id="NF004349">
    <property type="entry name" value="PRK05729.1"/>
    <property type="match status" value="1"/>
</dbReference>
<dbReference type="FunFam" id="3.40.50.620:FF:000098">
    <property type="entry name" value="Valine--tRNA ligase"/>
    <property type="match status" value="1"/>
</dbReference>
<dbReference type="GO" id="GO:0006438">
    <property type="term" value="P:valyl-tRNA aminoacylation"/>
    <property type="evidence" value="ECO:0007669"/>
    <property type="project" value="UniProtKB-UniRule"/>
</dbReference>
<dbReference type="Gene3D" id="3.40.50.620">
    <property type="entry name" value="HUPs"/>
    <property type="match status" value="1"/>
</dbReference>
<dbReference type="InterPro" id="IPR037118">
    <property type="entry name" value="Val-tRNA_synth_C_sf"/>
</dbReference>
<comment type="caution">
    <text evidence="17">The sequence shown here is derived from an EMBL/GenBank/DDBJ whole genome shotgun (WGS) entry which is preliminary data.</text>
</comment>
<feature type="domain" description="Leucyl-tRNA synthetase editing" evidence="16">
    <location>
        <begin position="3"/>
        <end position="60"/>
    </location>
</feature>
<keyword evidence="4" id="KW-0547">Nucleotide-binding</keyword>
<feature type="domain" description="Aminoacyl-tRNA synthetase class Ia" evidence="13">
    <location>
        <begin position="106"/>
        <end position="324"/>
    </location>
</feature>
<comment type="catalytic activity">
    <reaction evidence="10">
        <text>tRNA(Val) + L-valine + ATP = L-valyl-tRNA(Val) + AMP + diphosphate</text>
        <dbReference type="Rhea" id="RHEA:10704"/>
        <dbReference type="Rhea" id="RHEA-COMP:9672"/>
        <dbReference type="Rhea" id="RHEA-COMP:9708"/>
        <dbReference type="ChEBI" id="CHEBI:30616"/>
        <dbReference type="ChEBI" id="CHEBI:33019"/>
        <dbReference type="ChEBI" id="CHEBI:57762"/>
        <dbReference type="ChEBI" id="CHEBI:78442"/>
        <dbReference type="ChEBI" id="CHEBI:78537"/>
        <dbReference type="ChEBI" id="CHEBI:456215"/>
        <dbReference type="EC" id="6.1.1.9"/>
    </reaction>
</comment>
<evidence type="ECO:0000256" key="8">
    <source>
        <dbReference type="ARBA" id="ARBA00023146"/>
    </source>
</evidence>
<keyword evidence="6" id="KW-0648">Protein biosynthesis</keyword>
<dbReference type="InterPro" id="IPR010978">
    <property type="entry name" value="tRNA-bd_arm"/>
</dbReference>
<reference evidence="17" key="1">
    <citation type="journal article" date="2020" name="mSystems">
        <title>Genome- and Community-Level Interaction Insights into Carbon Utilization and Element Cycling Functions of Hydrothermarchaeota in Hydrothermal Sediment.</title>
        <authorList>
            <person name="Zhou Z."/>
            <person name="Liu Y."/>
            <person name="Xu W."/>
            <person name="Pan J."/>
            <person name="Luo Z.H."/>
            <person name="Li M."/>
        </authorList>
    </citation>
    <scope>NUCLEOTIDE SEQUENCE [LARGE SCALE GENOMIC DNA]</scope>
    <source>
        <strain evidence="17">HyVt-503</strain>
    </source>
</reference>
<dbReference type="SUPFAM" id="SSF46589">
    <property type="entry name" value="tRNA-binding arm"/>
    <property type="match status" value="1"/>
</dbReference>
<dbReference type="NCBIfam" id="TIGR00422">
    <property type="entry name" value="valS"/>
    <property type="match status" value="1"/>
</dbReference>
<dbReference type="FunFam" id="1.10.730.10:FF:000014">
    <property type="entry name" value="Valine--tRNA ligase"/>
    <property type="match status" value="1"/>
</dbReference>
<gene>
    <name evidence="17" type="ORF">ENJ63_03205</name>
</gene>